<feature type="compositionally biased region" description="Low complexity" evidence="5">
    <location>
        <begin position="134"/>
        <end position="149"/>
    </location>
</feature>
<evidence type="ECO:0000256" key="1">
    <source>
        <dbReference type="ARBA" id="ARBA00022617"/>
    </source>
</evidence>
<dbReference type="Proteomes" id="UP000361468">
    <property type="component" value="Unassembled WGS sequence"/>
</dbReference>
<keyword evidence="3 4" id="KW-0408">Iron</keyword>
<name>A0ABY6WNM7_9BURK</name>
<feature type="chain" id="PRO_5045504735" evidence="6">
    <location>
        <begin position="20"/>
        <end position="156"/>
    </location>
</feature>
<dbReference type="PROSITE" id="PS51007">
    <property type="entry name" value="CYTC"/>
    <property type="match status" value="1"/>
</dbReference>
<dbReference type="Gene3D" id="1.10.760.10">
    <property type="entry name" value="Cytochrome c-like domain"/>
    <property type="match status" value="1"/>
</dbReference>
<gene>
    <name evidence="8" type="primary">fccA</name>
    <name evidence="8" type="ORF">PPN31119_03912</name>
</gene>
<evidence type="ECO:0000259" key="7">
    <source>
        <dbReference type="PROSITE" id="PS51007"/>
    </source>
</evidence>
<dbReference type="EMBL" id="CABPSO010000015">
    <property type="protein sequence ID" value="VVE71361.1"/>
    <property type="molecule type" value="Genomic_DNA"/>
</dbReference>
<comment type="caution">
    <text evidence="8">The sequence shown here is derived from an EMBL/GenBank/DDBJ whole genome shotgun (WGS) entry which is preliminary data.</text>
</comment>
<evidence type="ECO:0000256" key="6">
    <source>
        <dbReference type="SAM" id="SignalP"/>
    </source>
</evidence>
<evidence type="ECO:0000256" key="5">
    <source>
        <dbReference type="SAM" id="MobiDB-lite"/>
    </source>
</evidence>
<dbReference type="SUPFAM" id="SSF46626">
    <property type="entry name" value="Cytochrome c"/>
    <property type="match status" value="1"/>
</dbReference>
<feature type="domain" description="Cytochrome c" evidence="7">
    <location>
        <begin position="33"/>
        <end position="134"/>
    </location>
</feature>
<feature type="region of interest" description="Disordered" evidence="5">
    <location>
        <begin position="134"/>
        <end position="156"/>
    </location>
</feature>
<keyword evidence="1 4" id="KW-0349">Heme</keyword>
<keyword evidence="9" id="KW-1185">Reference proteome</keyword>
<sequence length="156" mass="15966">MIAAALVLGAALGTALGTALGGTAKLAHGAPTAGVRAASPVYVAPEAATSAVDRPDWQARDWAMACMSCHNASAPISAGKKVLPALEGRPAAELMATLQAMRDARRGATLMPQLLKGYRDDELQRIAAYFAAQPAPSAADKSSAKAYPANPARTVR</sequence>
<proteinExistence type="predicted"/>
<keyword evidence="6" id="KW-0732">Signal</keyword>
<dbReference type="InterPro" id="IPR036909">
    <property type="entry name" value="Cyt_c-like_dom_sf"/>
</dbReference>
<organism evidence="8 9">
    <name type="scientific">Pandoraea pnomenusa</name>
    <dbReference type="NCBI Taxonomy" id="93220"/>
    <lineage>
        <taxon>Bacteria</taxon>
        <taxon>Pseudomonadati</taxon>
        <taxon>Pseudomonadota</taxon>
        <taxon>Betaproteobacteria</taxon>
        <taxon>Burkholderiales</taxon>
        <taxon>Burkholderiaceae</taxon>
        <taxon>Pandoraea</taxon>
    </lineage>
</organism>
<feature type="signal peptide" evidence="6">
    <location>
        <begin position="1"/>
        <end position="19"/>
    </location>
</feature>
<evidence type="ECO:0000256" key="3">
    <source>
        <dbReference type="ARBA" id="ARBA00023004"/>
    </source>
</evidence>
<evidence type="ECO:0000256" key="4">
    <source>
        <dbReference type="PROSITE-ProRule" id="PRU00433"/>
    </source>
</evidence>
<evidence type="ECO:0000256" key="2">
    <source>
        <dbReference type="ARBA" id="ARBA00022723"/>
    </source>
</evidence>
<keyword evidence="2 4" id="KW-0479">Metal-binding</keyword>
<accession>A0ABY6WNM7</accession>
<dbReference type="InterPro" id="IPR009056">
    <property type="entry name" value="Cyt_c-like_dom"/>
</dbReference>
<reference evidence="8 9" key="1">
    <citation type="submission" date="2019-08" db="EMBL/GenBank/DDBJ databases">
        <authorList>
            <person name="Peeters C."/>
        </authorList>
    </citation>
    <scope>NUCLEOTIDE SEQUENCE [LARGE SCALE GENOMIC DNA]</scope>
    <source>
        <strain evidence="8 9">LMG 31119</strain>
    </source>
</reference>
<evidence type="ECO:0000313" key="8">
    <source>
        <dbReference type="EMBL" id="VVE71361.1"/>
    </source>
</evidence>
<evidence type="ECO:0000313" key="9">
    <source>
        <dbReference type="Proteomes" id="UP000361468"/>
    </source>
</evidence>
<protein>
    <submittedName>
        <fullName evidence="8">Cytochrome subunit of sulfide dehydrogenase</fullName>
    </submittedName>
</protein>